<dbReference type="AlphaFoldDB" id="A0A2S8SQX9"/>
<dbReference type="Pfam" id="PF22807">
    <property type="entry name" value="TrAA12"/>
    <property type="match status" value="1"/>
</dbReference>
<organism evidence="3 4">
    <name type="scientific">Abditibacterium utsteinense</name>
    <dbReference type="NCBI Taxonomy" id="1960156"/>
    <lineage>
        <taxon>Bacteria</taxon>
        <taxon>Pseudomonadati</taxon>
        <taxon>Abditibacteriota</taxon>
        <taxon>Abditibacteriia</taxon>
        <taxon>Abditibacteriales</taxon>
        <taxon>Abditibacteriaceae</taxon>
        <taxon>Abditibacterium</taxon>
    </lineage>
</organism>
<evidence type="ECO:0000313" key="3">
    <source>
        <dbReference type="EMBL" id="PQV63214.1"/>
    </source>
</evidence>
<dbReference type="Proteomes" id="UP000237684">
    <property type="component" value="Unassembled WGS sequence"/>
</dbReference>
<feature type="chain" id="PRO_5015779754" evidence="1">
    <location>
        <begin position="20"/>
        <end position="416"/>
    </location>
</feature>
<protein>
    <submittedName>
        <fullName evidence="3">Glucose/arabinose dehydrogenase, beta-propeller fold</fullName>
    </submittedName>
</protein>
<keyword evidence="1" id="KW-0732">Signal</keyword>
<evidence type="ECO:0000256" key="1">
    <source>
        <dbReference type="SAM" id="SignalP"/>
    </source>
</evidence>
<accession>A0A2S8SQX9</accession>
<evidence type="ECO:0000259" key="2">
    <source>
        <dbReference type="Pfam" id="PF22807"/>
    </source>
</evidence>
<feature type="domain" description="Pyrroloquinoline quinone-dependent pyranose dehydrogenase beta-propeller" evidence="2">
    <location>
        <begin position="57"/>
        <end position="406"/>
    </location>
</feature>
<dbReference type="InterPro" id="IPR011041">
    <property type="entry name" value="Quinoprot_gluc/sorb_DH_b-prop"/>
</dbReference>
<reference evidence="3 4" key="1">
    <citation type="journal article" date="2018" name="Syst. Appl. Microbiol.">
        <title>Abditibacterium utsteinense sp. nov., the first cultivated member of candidate phylum FBP, isolated from ice-free Antarctic soil samples.</title>
        <authorList>
            <person name="Tahon G."/>
            <person name="Tytgat B."/>
            <person name="Lebbe L."/>
            <person name="Carlier A."/>
            <person name="Willems A."/>
        </authorList>
    </citation>
    <scope>NUCLEOTIDE SEQUENCE [LARGE SCALE GENOMIC DNA]</scope>
    <source>
        <strain evidence="3 4">LMG 29911</strain>
    </source>
</reference>
<comment type="caution">
    <text evidence="3">The sequence shown here is derived from an EMBL/GenBank/DDBJ whole genome shotgun (WGS) entry which is preliminary data.</text>
</comment>
<sequence>MKFFPLLALGAISTFPALAAPKPAKKAVKPTAKPTKPAIKPVAPTLAPLGEGVPAFQVRPGFRVTLVAKDFGEARFIEFDDKGTLYVSQPGSGTIAALRLKSGTYQKIADFTTDKPRVHGLDFHSGWLWFTQSGSVWKARDTNGDGKCDEEIQVLKDLPEGGGHWWRSILVGDDGFYTSIGDAGNADIPEGDTADRQKIWKYNLDGTGKTLFSEGIRNTEKLRFRPGTNEVYGADHGSDNFGKNLGESGKNQPVTDQIPPCEFNHYEAGKFYGHPFIVGNGMARPEYASRPDILELATKNTLPAWQLGAHWAPNGWNFANTNALGMKGDAFIACHGSWNSSKRVGYRVERVLFDAVTGRAMGAQNLVSTINSNDDVVGRPCDVAEAPNGTLLFSDDQNNAIYRIEKLMAKNSKVSK</sequence>
<gene>
    <name evidence="3" type="ORF">B1R32_11439</name>
</gene>
<dbReference type="OrthoDB" id="9770043at2"/>
<dbReference type="Gene3D" id="2.120.10.30">
    <property type="entry name" value="TolB, C-terminal domain"/>
    <property type="match status" value="1"/>
</dbReference>
<dbReference type="EMBL" id="NIGF01000014">
    <property type="protein sequence ID" value="PQV63214.1"/>
    <property type="molecule type" value="Genomic_DNA"/>
</dbReference>
<dbReference type="InterPro" id="IPR011042">
    <property type="entry name" value="6-blade_b-propeller_TolB-like"/>
</dbReference>
<dbReference type="PANTHER" id="PTHR33546">
    <property type="entry name" value="LARGE, MULTIFUNCTIONAL SECRETED PROTEIN-RELATED"/>
    <property type="match status" value="1"/>
</dbReference>
<dbReference type="PANTHER" id="PTHR33546:SF1">
    <property type="entry name" value="LARGE, MULTIFUNCTIONAL SECRETED PROTEIN"/>
    <property type="match status" value="1"/>
</dbReference>
<name>A0A2S8SQX9_9BACT</name>
<keyword evidence="4" id="KW-1185">Reference proteome</keyword>
<dbReference type="InterPro" id="IPR054539">
    <property type="entry name" value="Beta-prop_PDH"/>
</dbReference>
<proteinExistence type="predicted"/>
<dbReference type="SUPFAM" id="SSF50952">
    <property type="entry name" value="Soluble quinoprotein glucose dehydrogenase"/>
    <property type="match status" value="1"/>
</dbReference>
<dbReference type="InParanoid" id="A0A2S8SQX9"/>
<feature type="signal peptide" evidence="1">
    <location>
        <begin position="1"/>
        <end position="19"/>
    </location>
</feature>
<evidence type="ECO:0000313" key="4">
    <source>
        <dbReference type="Proteomes" id="UP000237684"/>
    </source>
</evidence>
<dbReference type="RefSeq" id="WP_106380627.1">
    <property type="nucleotide sequence ID" value="NZ_NIGF01000014.1"/>
</dbReference>